<sequence length="48" mass="5049">MTQLKAIAASWARSSVAGMLAVYMTGNTNLKDLAMGLVAGIVPVLARW</sequence>
<reference evidence="1" key="1">
    <citation type="submission" date="2020-05" db="EMBL/GenBank/DDBJ databases">
        <authorList>
            <person name="Chiriac C."/>
            <person name="Salcher M."/>
            <person name="Ghai R."/>
            <person name="Kavagutti S V."/>
        </authorList>
    </citation>
    <scope>NUCLEOTIDE SEQUENCE</scope>
</reference>
<feature type="non-terminal residue" evidence="1">
    <location>
        <position position="48"/>
    </location>
</feature>
<dbReference type="EMBL" id="LR796821">
    <property type="protein sequence ID" value="CAB4168282.1"/>
    <property type="molecule type" value="Genomic_DNA"/>
</dbReference>
<evidence type="ECO:0000313" key="1">
    <source>
        <dbReference type="EMBL" id="CAB4168282.1"/>
    </source>
</evidence>
<protein>
    <submittedName>
        <fullName evidence="1">Uncharacterized protein</fullName>
    </submittedName>
</protein>
<accession>A0A6J5PB10</accession>
<organism evidence="1">
    <name type="scientific">uncultured Caudovirales phage</name>
    <dbReference type="NCBI Taxonomy" id="2100421"/>
    <lineage>
        <taxon>Viruses</taxon>
        <taxon>Duplodnaviria</taxon>
        <taxon>Heunggongvirae</taxon>
        <taxon>Uroviricota</taxon>
        <taxon>Caudoviricetes</taxon>
        <taxon>Peduoviridae</taxon>
        <taxon>Maltschvirus</taxon>
        <taxon>Maltschvirus maltsch</taxon>
    </lineage>
</organism>
<proteinExistence type="predicted"/>
<gene>
    <name evidence="1" type="ORF">UFOVP881_1</name>
</gene>
<name>A0A6J5PB10_9CAUD</name>